<evidence type="ECO:0000256" key="4">
    <source>
        <dbReference type="ARBA" id="ARBA00023136"/>
    </source>
</evidence>
<feature type="transmembrane region" description="Helical" evidence="6">
    <location>
        <begin position="134"/>
        <end position="153"/>
    </location>
</feature>
<evidence type="ECO:0000256" key="2">
    <source>
        <dbReference type="ARBA" id="ARBA00022692"/>
    </source>
</evidence>
<dbReference type="InterPro" id="IPR019402">
    <property type="entry name" value="CWH43_N"/>
</dbReference>
<feature type="transmembrane region" description="Helical" evidence="6">
    <location>
        <begin position="100"/>
        <end position="122"/>
    </location>
</feature>
<evidence type="ECO:0000313" key="9">
    <source>
        <dbReference type="Proteomes" id="UP001201980"/>
    </source>
</evidence>
<dbReference type="PANTHER" id="PTHR21324">
    <property type="entry name" value="FASTING-INDUCIBLE INTEGRAL MEMBRANE PROTEIN TM6P1-RELATED"/>
    <property type="match status" value="1"/>
</dbReference>
<reference evidence="8" key="1">
    <citation type="submission" date="2022-07" db="EMBL/GenBank/DDBJ databases">
        <title>Draft genome sequence of Zalerion maritima ATCC 34329, a (micro)plastics degrading marine fungus.</title>
        <authorList>
            <person name="Paco A."/>
            <person name="Goncalves M.F.M."/>
            <person name="Rocha-Santos T.A.P."/>
            <person name="Alves A."/>
        </authorList>
    </citation>
    <scope>NUCLEOTIDE SEQUENCE</scope>
    <source>
        <strain evidence="8">ATCC 34329</strain>
    </source>
</reference>
<keyword evidence="4 6" id="KW-0472">Membrane</keyword>
<evidence type="ECO:0000313" key="8">
    <source>
        <dbReference type="EMBL" id="KAJ2902981.1"/>
    </source>
</evidence>
<gene>
    <name evidence="8" type="ORF">MKZ38_010565</name>
</gene>
<evidence type="ECO:0000256" key="1">
    <source>
        <dbReference type="ARBA" id="ARBA00004127"/>
    </source>
</evidence>
<evidence type="ECO:0000256" key="6">
    <source>
        <dbReference type="SAM" id="Phobius"/>
    </source>
</evidence>
<accession>A0AAD5RSB1</accession>
<feature type="transmembrane region" description="Helical" evidence="6">
    <location>
        <begin position="62"/>
        <end position="80"/>
    </location>
</feature>
<feature type="region of interest" description="Disordered" evidence="5">
    <location>
        <begin position="274"/>
        <end position="314"/>
    </location>
</feature>
<evidence type="ECO:0000259" key="7">
    <source>
        <dbReference type="Pfam" id="PF10277"/>
    </source>
</evidence>
<feature type="compositionally biased region" description="Polar residues" evidence="5">
    <location>
        <begin position="302"/>
        <end position="314"/>
    </location>
</feature>
<keyword evidence="3 6" id="KW-1133">Transmembrane helix</keyword>
<dbReference type="InterPro" id="IPR050911">
    <property type="entry name" value="DRAM/TMEM150_Autophagy_Mod"/>
</dbReference>
<keyword evidence="9" id="KW-1185">Reference proteome</keyword>
<dbReference type="GO" id="GO:0005886">
    <property type="term" value="C:plasma membrane"/>
    <property type="evidence" value="ECO:0007669"/>
    <property type="project" value="TreeGrafter"/>
</dbReference>
<sequence>MAAKYFSYWVLPVFSALVWIGTLLGLLLHWLVDTSREHYPSMSDGTKVAYVSDAGAYELKPLFITGCTVTVVFLDLSFFADRWLRHRGRLVPNSSRGEKVLSWLTILFAVLGAAGLILLSVFDTNNYPKIHDGFLLLFMGGYVLSAIFICWEYQRLGAKNRNHRVLRVGFWIKLAFIMIEVALSVVFIGTMFTGNYDVSAVFEWVIAFVFSFYVFSFVIDLYPAIYTKQGAQFPQRGLNADLEEGRDMEEEGGSHEQVLVDHRFAGPLVAPRNNSQRTLADDEDPAPRIGHGMQSRHLRNGSGVNKTEPPLTNF</sequence>
<proteinExistence type="predicted"/>
<protein>
    <recommendedName>
        <fullName evidence="7">CWH43-like N-terminal domain-containing protein</fullName>
    </recommendedName>
</protein>
<feature type="transmembrane region" description="Helical" evidence="6">
    <location>
        <begin position="7"/>
        <end position="32"/>
    </location>
</feature>
<comment type="caution">
    <text evidence="8">The sequence shown here is derived from an EMBL/GenBank/DDBJ whole genome shotgun (WGS) entry which is preliminary data.</text>
</comment>
<feature type="domain" description="CWH43-like N-terminal" evidence="7">
    <location>
        <begin position="8"/>
        <end position="223"/>
    </location>
</feature>
<organism evidence="8 9">
    <name type="scientific">Zalerion maritima</name>
    <dbReference type="NCBI Taxonomy" id="339359"/>
    <lineage>
        <taxon>Eukaryota</taxon>
        <taxon>Fungi</taxon>
        <taxon>Dikarya</taxon>
        <taxon>Ascomycota</taxon>
        <taxon>Pezizomycotina</taxon>
        <taxon>Sordariomycetes</taxon>
        <taxon>Lulworthiomycetidae</taxon>
        <taxon>Lulworthiales</taxon>
        <taxon>Lulworthiaceae</taxon>
        <taxon>Zalerion</taxon>
    </lineage>
</organism>
<dbReference type="Pfam" id="PF10277">
    <property type="entry name" value="Frag1"/>
    <property type="match status" value="1"/>
</dbReference>
<comment type="subcellular location">
    <subcellularLocation>
        <location evidence="1">Endomembrane system</location>
        <topology evidence="1">Multi-pass membrane protein</topology>
    </subcellularLocation>
</comment>
<keyword evidence="2 6" id="KW-0812">Transmembrane</keyword>
<dbReference type="AlphaFoldDB" id="A0AAD5RSB1"/>
<feature type="transmembrane region" description="Helical" evidence="6">
    <location>
        <begin position="204"/>
        <end position="226"/>
    </location>
</feature>
<dbReference type="EMBL" id="JAKWBI020000094">
    <property type="protein sequence ID" value="KAJ2902981.1"/>
    <property type="molecule type" value="Genomic_DNA"/>
</dbReference>
<name>A0AAD5RSB1_9PEZI</name>
<dbReference type="PANTHER" id="PTHR21324:SF2">
    <property type="entry name" value="EG:22E5.9 PROTEIN"/>
    <property type="match status" value="1"/>
</dbReference>
<feature type="transmembrane region" description="Helical" evidence="6">
    <location>
        <begin position="174"/>
        <end position="192"/>
    </location>
</feature>
<dbReference type="Proteomes" id="UP001201980">
    <property type="component" value="Unassembled WGS sequence"/>
</dbReference>
<evidence type="ECO:0000256" key="3">
    <source>
        <dbReference type="ARBA" id="ARBA00022989"/>
    </source>
</evidence>
<evidence type="ECO:0000256" key="5">
    <source>
        <dbReference type="SAM" id="MobiDB-lite"/>
    </source>
</evidence>
<dbReference type="GO" id="GO:0012505">
    <property type="term" value="C:endomembrane system"/>
    <property type="evidence" value="ECO:0007669"/>
    <property type="project" value="UniProtKB-SubCell"/>
</dbReference>